<feature type="region of interest" description="Disordered" evidence="1">
    <location>
        <begin position="18"/>
        <end position="42"/>
    </location>
</feature>
<dbReference type="Gramene" id="KOM25579">
    <property type="protein sequence ID" value="KOM25579"/>
    <property type="gene ID" value="LR48_Vigan118s002900"/>
</dbReference>
<sequence length="225" mass="24598">MKITVFQLLSRAAPPFVTVPPRSSPAPSGSGRRSGCTSLPLPHSITPTPTTMLTILPIPTLPLFSSYAGGPQPPTMTLPPPMSLLGGSSITPMYVSLYPCARNFISDEGFRNALSLIDIGQNDLADSFAKNLSYAQVIKKIPSFITEIENAVKVGRRGWVRRLTEERGSFSRARRNGKEGEIDVAADNGPGWRLVSPTTPLTERLVRWRLCSAGEDERHKQRGRE</sequence>
<gene>
    <name evidence="2" type="ORF">LR48_Vigan118s002900</name>
</gene>
<evidence type="ECO:0000313" key="2">
    <source>
        <dbReference type="EMBL" id="KOM25579.1"/>
    </source>
</evidence>
<evidence type="ECO:0000256" key="1">
    <source>
        <dbReference type="SAM" id="MobiDB-lite"/>
    </source>
</evidence>
<proteinExistence type="predicted"/>
<dbReference type="AlphaFoldDB" id="A0A0L9T645"/>
<name>A0A0L9T645_PHAAN</name>
<dbReference type="EMBL" id="KQ258270">
    <property type="protein sequence ID" value="KOM25579.1"/>
    <property type="molecule type" value="Genomic_DNA"/>
</dbReference>
<feature type="compositionally biased region" description="Low complexity" evidence="1">
    <location>
        <begin position="25"/>
        <end position="35"/>
    </location>
</feature>
<evidence type="ECO:0000313" key="3">
    <source>
        <dbReference type="Proteomes" id="UP000053144"/>
    </source>
</evidence>
<dbReference type="Proteomes" id="UP000053144">
    <property type="component" value="Unassembled WGS sequence"/>
</dbReference>
<dbReference type="STRING" id="3914.A0A0L9T645"/>
<organism evidence="2 3">
    <name type="scientific">Phaseolus angularis</name>
    <name type="common">Azuki bean</name>
    <name type="synonym">Vigna angularis</name>
    <dbReference type="NCBI Taxonomy" id="3914"/>
    <lineage>
        <taxon>Eukaryota</taxon>
        <taxon>Viridiplantae</taxon>
        <taxon>Streptophyta</taxon>
        <taxon>Embryophyta</taxon>
        <taxon>Tracheophyta</taxon>
        <taxon>Spermatophyta</taxon>
        <taxon>Magnoliopsida</taxon>
        <taxon>eudicotyledons</taxon>
        <taxon>Gunneridae</taxon>
        <taxon>Pentapetalae</taxon>
        <taxon>rosids</taxon>
        <taxon>fabids</taxon>
        <taxon>Fabales</taxon>
        <taxon>Fabaceae</taxon>
        <taxon>Papilionoideae</taxon>
        <taxon>50 kb inversion clade</taxon>
        <taxon>NPAAA clade</taxon>
        <taxon>indigoferoid/millettioid clade</taxon>
        <taxon>Phaseoleae</taxon>
        <taxon>Vigna</taxon>
    </lineage>
</organism>
<protein>
    <submittedName>
        <fullName evidence="2">Uncharacterized protein</fullName>
    </submittedName>
</protein>
<reference evidence="3" key="1">
    <citation type="journal article" date="2015" name="Proc. Natl. Acad. Sci. U.S.A.">
        <title>Genome sequencing of adzuki bean (Vigna angularis) provides insight into high starch and low fat accumulation and domestication.</title>
        <authorList>
            <person name="Yang K."/>
            <person name="Tian Z."/>
            <person name="Chen C."/>
            <person name="Luo L."/>
            <person name="Zhao B."/>
            <person name="Wang Z."/>
            <person name="Yu L."/>
            <person name="Li Y."/>
            <person name="Sun Y."/>
            <person name="Li W."/>
            <person name="Chen Y."/>
            <person name="Li Y."/>
            <person name="Zhang Y."/>
            <person name="Ai D."/>
            <person name="Zhao J."/>
            <person name="Shang C."/>
            <person name="Ma Y."/>
            <person name="Wu B."/>
            <person name="Wang M."/>
            <person name="Gao L."/>
            <person name="Sun D."/>
            <person name="Zhang P."/>
            <person name="Guo F."/>
            <person name="Wang W."/>
            <person name="Li Y."/>
            <person name="Wang J."/>
            <person name="Varshney R.K."/>
            <person name="Wang J."/>
            <person name="Ling H.Q."/>
            <person name="Wan P."/>
        </authorList>
    </citation>
    <scope>NUCLEOTIDE SEQUENCE</scope>
    <source>
        <strain evidence="3">cv. Jingnong 6</strain>
    </source>
</reference>
<accession>A0A0L9T645</accession>